<feature type="compositionally biased region" description="Low complexity" evidence="1">
    <location>
        <begin position="66"/>
        <end position="78"/>
    </location>
</feature>
<protein>
    <submittedName>
        <fullName evidence="2">Predicted protein</fullName>
    </submittedName>
</protein>
<dbReference type="AlphaFoldDB" id="C1NA23"/>
<keyword evidence="3" id="KW-1185">Reference proteome</keyword>
<sequence>MSQTGPLSHAGSFDCAGMISVSAAIASATSAGSSSGDFSSLQSRNFLSSPRRPSLPPGSAMISPIASNAALTASAHASDPPTTDARSASPTTASYPGIASDA</sequence>
<dbReference type="Proteomes" id="UP000001876">
    <property type="component" value="Unassembled WGS sequence"/>
</dbReference>
<reference evidence="2 3" key="1">
    <citation type="journal article" date="2009" name="Science">
        <title>Green evolution and dynamic adaptations revealed by genomes of the marine picoeukaryotes Micromonas.</title>
        <authorList>
            <person name="Worden A.Z."/>
            <person name="Lee J.H."/>
            <person name="Mock T."/>
            <person name="Rouze P."/>
            <person name="Simmons M.P."/>
            <person name="Aerts A.L."/>
            <person name="Allen A.E."/>
            <person name="Cuvelier M.L."/>
            <person name="Derelle E."/>
            <person name="Everett M.V."/>
            <person name="Foulon E."/>
            <person name="Grimwood J."/>
            <person name="Gundlach H."/>
            <person name="Henrissat B."/>
            <person name="Napoli C."/>
            <person name="McDonald S.M."/>
            <person name="Parker M.S."/>
            <person name="Rombauts S."/>
            <person name="Salamov A."/>
            <person name="Von Dassow P."/>
            <person name="Badger J.H."/>
            <person name="Coutinho P.M."/>
            <person name="Demir E."/>
            <person name="Dubchak I."/>
            <person name="Gentemann C."/>
            <person name="Eikrem W."/>
            <person name="Gready J.E."/>
            <person name="John U."/>
            <person name="Lanier W."/>
            <person name="Lindquist E.A."/>
            <person name="Lucas S."/>
            <person name="Mayer K.F."/>
            <person name="Moreau H."/>
            <person name="Not F."/>
            <person name="Otillar R."/>
            <person name="Panaud O."/>
            <person name="Pangilinan J."/>
            <person name="Paulsen I."/>
            <person name="Piegu B."/>
            <person name="Poliakov A."/>
            <person name="Robbens S."/>
            <person name="Schmutz J."/>
            <person name="Toulza E."/>
            <person name="Wyss T."/>
            <person name="Zelensky A."/>
            <person name="Zhou K."/>
            <person name="Armbrust E.V."/>
            <person name="Bhattacharya D."/>
            <person name="Goodenough U.W."/>
            <person name="Van de Peer Y."/>
            <person name="Grigoriev I.V."/>
        </authorList>
    </citation>
    <scope>NUCLEOTIDE SEQUENCE [LARGE SCALE GENOMIC DNA]</scope>
    <source>
        <strain evidence="2 3">CCMP1545</strain>
    </source>
</reference>
<evidence type="ECO:0000313" key="2">
    <source>
        <dbReference type="EMBL" id="EEH51048.1"/>
    </source>
</evidence>
<name>C1NA23_MICPC</name>
<evidence type="ECO:0000256" key="1">
    <source>
        <dbReference type="SAM" id="MobiDB-lite"/>
    </source>
</evidence>
<dbReference type="RefSeq" id="XP_003064714.1">
    <property type="nucleotide sequence ID" value="XM_003064668.1"/>
</dbReference>
<proteinExistence type="predicted"/>
<feature type="region of interest" description="Disordered" evidence="1">
    <location>
        <begin position="30"/>
        <end position="102"/>
    </location>
</feature>
<organism evidence="3">
    <name type="scientific">Micromonas pusilla (strain CCMP1545)</name>
    <name type="common">Picoplanktonic green alga</name>
    <dbReference type="NCBI Taxonomy" id="564608"/>
    <lineage>
        <taxon>Eukaryota</taxon>
        <taxon>Viridiplantae</taxon>
        <taxon>Chlorophyta</taxon>
        <taxon>Mamiellophyceae</taxon>
        <taxon>Mamiellales</taxon>
        <taxon>Mamiellaceae</taxon>
        <taxon>Micromonas</taxon>
    </lineage>
</organism>
<gene>
    <name evidence="2" type="ORF">MICPUCDRAFT_43677</name>
</gene>
<dbReference type="GeneID" id="9690155"/>
<accession>C1NA23</accession>
<dbReference type="EMBL" id="GG663752">
    <property type="protein sequence ID" value="EEH51048.1"/>
    <property type="molecule type" value="Genomic_DNA"/>
</dbReference>
<feature type="compositionally biased region" description="Polar residues" evidence="1">
    <location>
        <begin position="80"/>
        <end position="94"/>
    </location>
</feature>
<dbReference type="KEGG" id="mpp:MICPUCDRAFT_43677"/>
<feature type="compositionally biased region" description="Low complexity" evidence="1">
    <location>
        <begin position="30"/>
        <end position="52"/>
    </location>
</feature>
<evidence type="ECO:0000313" key="3">
    <source>
        <dbReference type="Proteomes" id="UP000001876"/>
    </source>
</evidence>